<protein>
    <submittedName>
        <fullName evidence="1">Uncharacterized protein</fullName>
    </submittedName>
</protein>
<proteinExistence type="predicted"/>
<evidence type="ECO:0000313" key="2">
    <source>
        <dbReference type="Proteomes" id="UP001054945"/>
    </source>
</evidence>
<sequence>MDQIPPSLLCSDLLRHTVCLPPKDEMLNPEPGSWVLKLRDMLSSVGMFNYEVLYRGRETLYVPLCVPCPPYAIFLCLSPFHYFPLPLRRFA</sequence>
<evidence type="ECO:0000313" key="1">
    <source>
        <dbReference type="EMBL" id="GIY67830.1"/>
    </source>
</evidence>
<keyword evidence="2" id="KW-1185">Reference proteome</keyword>
<dbReference type="Proteomes" id="UP001054945">
    <property type="component" value="Unassembled WGS sequence"/>
</dbReference>
<comment type="caution">
    <text evidence="1">The sequence shown here is derived from an EMBL/GenBank/DDBJ whole genome shotgun (WGS) entry which is preliminary data.</text>
</comment>
<name>A0AAV4VEC6_CAEEX</name>
<organism evidence="1 2">
    <name type="scientific">Caerostris extrusa</name>
    <name type="common">Bark spider</name>
    <name type="synonym">Caerostris bankana</name>
    <dbReference type="NCBI Taxonomy" id="172846"/>
    <lineage>
        <taxon>Eukaryota</taxon>
        <taxon>Metazoa</taxon>
        <taxon>Ecdysozoa</taxon>
        <taxon>Arthropoda</taxon>
        <taxon>Chelicerata</taxon>
        <taxon>Arachnida</taxon>
        <taxon>Araneae</taxon>
        <taxon>Araneomorphae</taxon>
        <taxon>Entelegynae</taxon>
        <taxon>Araneoidea</taxon>
        <taxon>Araneidae</taxon>
        <taxon>Caerostris</taxon>
    </lineage>
</organism>
<reference evidence="1 2" key="1">
    <citation type="submission" date="2021-06" db="EMBL/GenBank/DDBJ databases">
        <title>Caerostris extrusa draft genome.</title>
        <authorList>
            <person name="Kono N."/>
            <person name="Arakawa K."/>
        </authorList>
    </citation>
    <scope>NUCLEOTIDE SEQUENCE [LARGE SCALE GENOMIC DNA]</scope>
</reference>
<dbReference type="AlphaFoldDB" id="A0AAV4VEC6"/>
<gene>
    <name evidence="1" type="ORF">CEXT_644511</name>
</gene>
<dbReference type="EMBL" id="BPLR01014286">
    <property type="protein sequence ID" value="GIY67830.1"/>
    <property type="molecule type" value="Genomic_DNA"/>
</dbReference>
<accession>A0AAV4VEC6</accession>